<protein>
    <recommendedName>
        <fullName evidence="8">Cytochrome P450</fullName>
    </recommendedName>
</protein>
<dbReference type="PANTHER" id="PTHR24300">
    <property type="entry name" value="CYTOCHROME P450 508A4-RELATED"/>
    <property type="match status" value="1"/>
</dbReference>
<dbReference type="PANTHER" id="PTHR24300:SF375">
    <property type="entry name" value="CYTOCHROME P450 FAMILY"/>
    <property type="match status" value="1"/>
</dbReference>
<dbReference type="PRINTS" id="PR00463">
    <property type="entry name" value="EP450I"/>
</dbReference>
<keyword evidence="2 4" id="KW-0479">Metal-binding</keyword>
<evidence type="ECO:0000256" key="2">
    <source>
        <dbReference type="ARBA" id="ARBA00022723"/>
    </source>
</evidence>
<comment type="cofactor">
    <cofactor evidence="4">
        <name>heme</name>
        <dbReference type="ChEBI" id="CHEBI:30413"/>
    </cofactor>
</comment>
<evidence type="ECO:0000256" key="1">
    <source>
        <dbReference type="ARBA" id="ARBA00010617"/>
    </source>
</evidence>
<keyword evidence="3 4" id="KW-0408">Iron</keyword>
<dbReference type="Proteomes" id="UP000748531">
    <property type="component" value="Unassembled WGS sequence"/>
</dbReference>
<dbReference type="GO" id="GO:0006805">
    <property type="term" value="P:xenobiotic metabolic process"/>
    <property type="evidence" value="ECO:0007669"/>
    <property type="project" value="TreeGrafter"/>
</dbReference>
<keyword evidence="5" id="KW-0503">Monooxygenase</keyword>
<proteinExistence type="inferred from homology"/>
<dbReference type="InterPro" id="IPR001128">
    <property type="entry name" value="Cyt_P450"/>
</dbReference>
<dbReference type="InterPro" id="IPR002401">
    <property type="entry name" value="Cyt_P450_E_grp-I"/>
</dbReference>
<feature type="binding site" description="axial binding residue" evidence="4">
    <location>
        <position position="418"/>
    </location>
    <ligand>
        <name>heme</name>
        <dbReference type="ChEBI" id="CHEBI:30413"/>
    </ligand>
    <ligandPart>
        <name>Fe</name>
        <dbReference type="ChEBI" id="CHEBI:18248"/>
    </ligandPart>
</feature>
<gene>
    <name evidence="6" type="ORF">PHET_01959</name>
</gene>
<dbReference type="EMBL" id="LUCH01000702">
    <property type="protein sequence ID" value="KAF5404499.1"/>
    <property type="molecule type" value="Genomic_DNA"/>
</dbReference>
<evidence type="ECO:0000313" key="6">
    <source>
        <dbReference type="EMBL" id="KAF5404499.1"/>
    </source>
</evidence>
<dbReference type="InterPro" id="IPR036396">
    <property type="entry name" value="Cyt_P450_sf"/>
</dbReference>
<dbReference type="CDD" id="cd00302">
    <property type="entry name" value="cytochrome_P450"/>
    <property type="match status" value="1"/>
</dbReference>
<accession>A0A8J4WKS2</accession>
<evidence type="ECO:0000256" key="4">
    <source>
        <dbReference type="PIRSR" id="PIRSR602401-1"/>
    </source>
</evidence>
<dbReference type="InterPro" id="IPR050182">
    <property type="entry name" value="Cytochrome_P450_fam2"/>
</dbReference>
<dbReference type="SUPFAM" id="SSF48264">
    <property type="entry name" value="Cytochrome P450"/>
    <property type="match status" value="1"/>
</dbReference>
<dbReference type="GO" id="GO:0005737">
    <property type="term" value="C:cytoplasm"/>
    <property type="evidence" value="ECO:0007669"/>
    <property type="project" value="TreeGrafter"/>
</dbReference>
<dbReference type="GO" id="GO:0005506">
    <property type="term" value="F:iron ion binding"/>
    <property type="evidence" value="ECO:0007669"/>
    <property type="project" value="InterPro"/>
</dbReference>
<keyword evidence="5" id="KW-0560">Oxidoreductase</keyword>
<dbReference type="GO" id="GO:0016712">
    <property type="term" value="F:oxidoreductase activity, acting on paired donors, with incorporation or reduction of molecular oxygen, reduced flavin or flavoprotein as one donor, and incorporation of one atom of oxygen"/>
    <property type="evidence" value="ECO:0007669"/>
    <property type="project" value="TreeGrafter"/>
</dbReference>
<keyword evidence="7" id="KW-1185">Reference proteome</keyword>
<keyword evidence="4 5" id="KW-0349">Heme</keyword>
<dbReference type="PRINTS" id="PR00385">
    <property type="entry name" value="P450"/>
</dbReference>
<comment type="caution">
    <text evidence="6">The sequence shown here is derived from an EMBL/GenBank/DDBJ whole genome shotgun (WGS) entry which is preliminary data.</text>
</comment>
<dbReference type="OrthoDB" id="639466at2759"/>
<dbReference type="InterPro" id="IPR017972">
    <property type="entry name" value="Cyt_P450_CS"/>
</dbReference>
<dbReference type="Pfam" id="PF00067">
    <property type="entry name" value="p450"/>
    <property type="match status" value="2"/>
</dbReference>
<dbReference type="GO" id="GO:0020037">
    <property type="term" value="F:heme binding"/>
    <property type="evidence" value="ECO:0007669"/>
    <property type="project" value="InterPro"/>
</dbReference>
<sequence>MSVVGGSQMEVLYQVAVSPFFKAVCGLAFCYGSYYLFNRYLGKSSLPPGPRGLPWIGYTPCLGPAALDELASLHKQYGDVVSFKALGNTIVVLNSYQAIQEAAVLNRHKVGRCTLTVNHWLAKGHGISNYDTPRALNLRRALFRHLYGQEEVINYLRDKDTGCELTKTIKQETDHLLKTLEGTQGTPVLVAPLMRLTVWRIMWRLVFGSTCTMDAEEIIYLLQQISSNNMENGVLQTNQQLPKWILHVVDCIKPIQRLLGMDKLAARYDSVCRILNRELRRSDQSGYRPGSLLHRFQNDEKLHVEKEELGRLTFELMAAGTDTSSMTLTWACAYMAENPSHFQEAVGDIQMNNIHRYASVVPLGLPHVARESMNVLGYYVPAGATIIFNLQAVHQAQMDDRKESATTAIPFSIGSRDCPGSRFANKLLKDIVSAISDRFSVEASNNTRNQLNTDNPDCKARVSKGLTRGPADGLYIFTVKSD</sequence>
<evidence type="ECO:0000256" key="5">
    <source>
        <dbReference type="RuleBase" id="RU000461"/>
    </source>
</evidence>
<dbReference type="PROSITE" id="PS00086">
    <property type="entry name" value="CYTOCHROME_P450"/>
    <property type="match status" value="1"/>
</dbReference>
<evidence type="ECO:0000313" key="7">
    <source>
        <dbReference type="Proteomes" id="UP000748531"/>
    </source>
</evidence>
<name>A0A8J4WKS2_9TREM</name>
<dbReference type="GO" id="GO:0006082">
    <property type="term" value="P:organic acid metabolic process"/>
    <property type="evidence" value="ECO:0007669"/>
    <property type="project" value="TreeGrafter"/>
</dbReference>
<evidence type="ECO:0008006" key="8">
    <source>
        <dbReference type="Google" id="ProtNLM"/>
    </source>
</evidence>
<dbReference type="AlphaFoldDB" id="A0A8J4WKS2"/>
<dbReference type="Gene3D" id="1.10.630.10">
    <property type="entry name" value="Cytochrome P450"/>
    <property type="match status" value="1"/>
</dbReference>
<reference evidence="6" key="1">
    <citation type="submission" date="2019-05" db="EMBL/GenBank/DDBJ databases">
        <title>Annotation for the trematode Paragonimus heterotremus.</title>
        <authorList>
            <person name="Choi Y.-J."/>
        </authorList>
    </citation>
    <scope>NUCLEOTIDE SEQUENCE</scope>
    <source>
        <strain evidence="6">LC</strain>
    </source>
</reference>
<comment type="similarity">
    <text evidence="1 5">Belongs to the cytochrome P450 family.</text>
</comment>
<evidence type="ECO:0000256" key="3">
    <source>
        <dbReference type="ARBA" id="ARBA00023004"/>
    </source>
</evidence>
<organism evidence="6 7">
    <name type="scientific">Paragonimus heterotremus</name>
    <dbReference type="NCBI Taxonomy" id="100268"/>
    <lineage>
        <taxon>Eukaryota</taxon>
        <taxon>Metazoa</taxon>
        <taxon>Spiralia</taxon>
        <taxon>Lophotrochozoa</taxon>
        <taxon>Platyhelminthes</taxon>
        <taxon>Trematoda</taxon>
        <taxon>Digenea</taxon>
        <taxon>Plagiorchiida</taxon>
        <taxon>Troglotremata</taxon>
        <taxon>Troglotrematidae</taxon>
        <taxon>Paragonimus</taxon>
    </lineage>
</organism>